<dbReference type="RefSeq" id="XP_056068927.1">
    <property type="nucleotide sequence ID" value="XM_056217371.1"/>
</dbReference>
<sequence>MRSLPYLITEWGDQDAQATPLGLFANWNAEVSSVNEGKARVVRLTSTQDDFGRFLLNTELGVIYRIECEGEVADRSFRRMTRDDPYDYFEEDEAEWRAEGKAWEITDFF</sequence>
<dbReference type="GeneID" id="80912148"/>
<accession>A0A9W8XHW5</accession>
<name>A0A9W8XHW5_9PLEO</name>
<proteinExistence type="predicted"/>
<dbReference type="Proteomes" id="UP001140513">
    <property type="component" value="Unassembled WGS sequence"/>
</dbReference>
<dbReference type="AlphaFoldDB" id="A0A9W8XHW5"/>
<protein>
    <submittedName>
        <fullName evidence="1">Uncharacterized protein</fullName>
    </submittedName>
</protein>
<dbReference type="OrthoDB" id="5343383at2759"/>
<gene>
    <name evidence="1" type="ORF">N0V89_008618</name>
</gene>
<dbReference type="EMBL" id="JAPEUX010000006">
    <property type="protein sequence ID" value="KAJ4349997.1"/>
    <property type="molecule type" value="Genomic_DNA"/>
</dbReference>
<evidence type="ECO:0000313" key="2">
    <source>
        <dbReference type="Proteomes" id="UP001140513"/>
    </source>
</evidence>
<evidence type="ECO:0000313" key="1">
    <source>
        <dbReference type="EMBL" id="KAJ4349997.1"/>
    </source>
</evidence>
<reference evidence="1" key="1">
    <citation type="submission" date="2022-10" db="EMBL/GenBank/DDBJ databases">
        <title>Tapping the CABI collections for fungal endophytes: first genome assemblies for Collariella, Neodidymelliopsis, Ascochyta clinopodiicola, Didymella pomorum, Didymosphaeria variabile, Neocosmospora piperis and Neocucurbitaria cava.</title>
        <authorList>
            <person name="Hill R."/>
        </authorList>
    </citation>
    <scope>NUCLEOTIDE SEQUENCE</scope>
    <source>
        <strain evidence="1">IMI 356815</strain>
    </source>
</reference>
<organism evidence="1 2">
    <name type="scientific">Didymosphaeria variabile</name>
    <dbReference type="NCBI Taxonomy" id="1932322"/>
    <lineage>
        <taxon>Eukaryota</taxon>
        <taxon>Fungi</taxon>
        <taxon>Dikarya</taxon>
        <taxon>Ascomycota</taxon>
        <taxon>Pezizomycotina</taxon>
        <taxon>Dothideomycetes</taxon>
        <taxon>Pleosporomycetidae</taxon>
        <taxon>Pleosporales</taxon>
        <taxon>Massarineae</taxon>
        <taxon>Didymosphaeriaceae</taxon>
        <taxon>Didymosphaeria</taxon>
    </lineage>
</organism>
<comment type="caution">
    <text evidence="1">The sequence shown here is derived from an EMBL/GenBank/DDBJ whole genome shotgun (WGS) entry which is preliminary data.</text>
</comment>
<keyword evidence="2" id="KW-1185">Reference proteome</keyword>